<feature type="compositionally biased region" description="Polar residues" evidence="1">
    <location>
        <begin position="432"/>
        <end position="454"/>
    </location>
</feature>
<evidence type="ECO:0000256" key="1">
    <source>
        <dbReference type="SAM" id="MobiDB-lite"/>
    </source>
</evidence>
<name>A0A6P5JI02_PHACI</name>
<dbReference type="AlphaFoldDB" id="A0A6P5JI02"/>
<feature type="compositionally biased region" description="Polar residues" evidence="1">
    <location>
        <begin position="285"/>
        <end position="302"/>
    </location>
</feature>
<reference evidence="3" key="1">
    <citation type="submission" date="2025-08" db="UniProtKB">
        <authorList>
            <consortium name="RefSeq"/>
        </authorList>
    </citation>
    <scope>IDENTIFICATION</scope>
    <source>
        <tissue evidence="3">Spleen</tissue>
    </source>
</reference>
<feature type="region of interest" description="Disordered" evidence="1">
    <location>
        <begin position="578"/>
        <end position="605"/>
    </location>
</feature>
<proteinExistence type="predicted"/>
<dbReference type="CTD" id="10046"/>
<feature type="region of interest" description="Disordered" evidence="1">
    <location>
        <begin position="503"/>
        <end position="527"/>
    </location>
</feature>
<feature type="compositionally biased region" description="Low complexity" evidence="1">
    <location>
        <begin position="578"/>
        <end position="592"/>
    </location>
</feature>
<protein>
    <submittedName>
        <fullName evidence="3">Mastermind-like domain-containing protein 1 isoform X1</fullName>
    </submittedName>
</protein>
<dbReference type="KEGG" id="pcw:110199990"/>
<dbReference type="GO" id="GO:0016604">
    <property type="term" value="C:nuclear body"/>
    <property type="evidence" value="ECO:0007669"/>
    <property type="project" value="TreeGrafter"/>
</dbReference>
<feature type="region of interest" description="Disordered" evidence="1">
    <location>
        <begin position="685"/>
        <end position="704"/>
    </location>
</feature>
<dbReference type="GO" id="GO:0006357">
    <property type="term" value="P:regulation of transcription by RNA polymerase II"/>
    <property type="evidence" value="ECO:0007669"/>
    <property type="project" value="TreeGrafter"/>
</dbReference>
<dbReference type="Proteomes" id="UP000515140">
    <property type="component" value="Unplaced"/>
</dbReference>
<evidence type="ECO:0000313" key="2">
    <source>
        <dbReference type="Proteomes" id="UP000515140"/>
    </source>
</evidence>
<feature type="region of interest" description="Disordered" evidence="1">
    <location>
        <begin position="352"/>
        <end position="371"/>
    </location>
</feature>
<feature type="compositionally biased region" description="Polar residues" evidence="1">
    <location>
        <begin position="206"/>
        <end position="229"/>
    </location>
</feature>
<dbReference type="GeneID" id="110199990"/>
<gene>
    <name evidence="3" type="primary">MAMLD1</name>
</gene>
<dbReference type="InParanoid" id="A0A6P5JI02"/>
<feature type="region of interest" description="Disordered" evidence="1">
    <location>
        <begin position="173"/>
        <end position="256"/>
    </location>
</feature>
<dbReference type="RefSeq" id="XP_020830716.1">
    <property type="nucleotide sequence ID" value="XM_020975057.1"/>
</dbReference>
<evidence type="ECO:0000313" key="3">
    <source>
        <dbReference type="RefSeq" id="XP_020830716.1"/>
    </source>
</evidence>
<accession>A0A6P5JI02</accession>
<feature type="region of interest" description="Disordered" evidence="1">
    <location>
        <begin position="285"/>
        <end position="323"/>
    </location>
</feature>
<feature type="compositionally biased region" description="Polar residues" evidence="1">
    <location>
        <begin position="477"/>
        <end position="486"/>
    </location>
</feature>
<sequence>MLLVSQLIEAPRMEPHITSQGSIKRKLEGDSFPDSSSFDDLYPHDIKRPCLDDVTLSMGQSSNPSSSCSEVQMSPFSLDRKSSSIGMADHSVLLENNQMNDNDIGSSFTMPPNTEVGQKGPMGGPDSMVHYDEKGNSLQTVDQELQDLLEELTKMPDPSPNDLDLENILGSKPEEPLGIVHTPPALRSTPKPSPQTSHLENHVTSKEFSPSCSQTVTSGSPQMRPSSAGASYPVRPPNKPTTSPISSTAQTKCQPRNMLTGSLPTLSGPHWHHAHQLKALAASKQVSSTKQQMPASSWSTMASPGLSPPYPPGSSPHQQPYSPQSIMVSGISSTTLPGSNLQTSPTALLSNLSVSGNSSGGPSGPFGSEMLSSPILTQQQQQFSPPNVMLSNLSSTAIPTTSIKSPSSSLVSSMATTNPSSPYRPDKLSSPALHQQSFSPQGTLISNVSNPAGMQQQQQQQQQPPPPPPPQPQQQQNPLYKTMTNNPSKNLNVILQQASGGLQSGLVSEGPGNQEPFSFGNTKPLSHFTSEAAPQKVASMSASSGQPSLLHYLQQPPQASTQQLQAPQPNSTQFLLQQMMQQPQRSQRHMSPASLPSQPRQDGNPSIAARLQEAGPLQSAGSSIPAATAATVNGCMRNHLLKQQILRRQHIMQQEKQRPNVMAVPSDQRAPFLCQQMSQFSTMPQQMTSDCGQSMPTPSPNPRRMPSTPGILQSTLTPGISSTTGNQSTGGMVMIPQAPGKQQGIFPSGSDFNVPIRQNQTSASLSSVSQTVHSSHSAVKPGMTLPGFSSSSLANQSASPHQLRQPNIPRISNMYPNSSPQAWISTVASRMPNQSQLDTSIQQFSTNPLFSKQNVRSTLTGQQFSPQSVIPPNQIAPGVRQIPKVNIGQPAQSLNMLNSQSLRQSLTRTPLPAMNVMKPLPQSVSSFNPISPAQGIEPPSYPITSQASGTFSRMGASAELPQYDFGPQQNESILPDSCSETDFIDSLMKSSSNNDEEWLNNLRMIDDILGQHTQSSGHV</sequence>
<feature type="compositionally biased region" description="Pro residues" evidence="1">
    <location>
        <begin position="463"/>
        <end position="472"/>
    </location>
</feature>
<dbReference type="InterPro" id="IPR026131">
    <property type="entry name" value="MAMLD1"/>
</dbReference>
<dbReference type="PANTHER" id="PTHR15275">
    <property type="entry name" value="CG1 PROTEIN/F18"/>
    <property type="match status" value="1"/>
</dbReference>
<feature type="compositionally biased region" description="Polar residues" evidence="1">
    <location>
        <begin position="515"/>
        <end position="527"/>
    </location>
</feature>
<feature type="compositionally biased region" description="Low complexity" evidence="1">
    <location>
        <begin position="400"/>
        <end position="417"/>
    </location>
</feature>
<dbReference type="FunCoup" id="A0A6P5JI02">
    <property type="interactions" value="564"/>
</dbReference>
<feature type="compositionally biased region" description="Polar residues" evidence="1">
    <location>
        <begin position="594"/>
        <end position="604"/>
    </location>
</feature>
<dbReference type="PANTHER" id="PTHR15275:SF0">
    <property type="entry name" value="MASTERMIND-LIKE DOMAIN-CONTAINING PROTEIN 1"/>
    <property type="match status" value="1"/>
</dbReference>
<feature type="compositionally biased region" description="Polar residues" evidence="1">
    <location>
        <begin position="240"/>
        <end position="256"/>
    </location>
</feature>
<feature type="region of interest" description="Disordered" evidence="1">
    <location>
        <begin position="55"/>
        <end position="75"/>
    </location>
</feature>
<feature type="compositionally biased region" description="Polar residues" evidence="1">
    <location>
        <begin position="57"/>
        <end position="75"/>
    </location>
</feature>
<feature type="region of interest" description="Disordered" evidence="1">
    <location>
        <begin position="400"/>
        <end position="486"/>
    </location>
</feature>
<keyword evidence="2" id="KW-1185">Reference proteome</keyword>
<organism evidence="2 3">
    <name type="scientific">Phascolarctos cinereus</name>
    <name type="common">Koala</name>
    <dbReference type="NCBI Taxonomy" id="38626"/>
    <lineage>
        <taxon>Eukaryota</taxon>
        <taxon>Metazoa</taxon>
        <taxon>Chordata</taxon>
        <taxon>Craniata</taxon>
        <taxon>Vertebrata</taxon>
        <taxon>Euteleostomi</taxon>
        <taxon>Mammalia</taxon>
        <taxon>Metatheria</taxon>
        <taxon>Diprotodontia</taxon>
        <taxon>Phascolarctidae</taxon>
        <taxon>Phascolarctos</taxon>
    </lineage>
</organism>
<feature type="compositionally biased region" description="Polar residues" evidence="1">
    <location>
        <begin position="685"/>
        <end position="696"/>
    </location>
</feature>